<dbReference type="InterPro" id="IPR027417">
    <property type="entry name" value="P-loop_NTPase"/>
</dbReference>
<evidence type="ECO:0000313" key="14">
    <source>
        <dbReference type="Proteomes" id="UP000594260"/>
    </source>
</evidence>
<keyword evidence="5 12" id="KW-0812">Transmembrane</keyword>
<dbReference type="InterPro" id="IPR007734">
    <property type="entry name" value="Heparan_SO4_2-O-STrfase"/>
</dbReference>
<evidence type="ECO:0000313" key="13">
    <source>
        <dbReference type="EnsemblMetazoa" id="XP_022668161"/>
    </source>
</evidence>
<keyword evidence="7 12" id="KW-1133">Transmembrane helix</keyword>
<dbReference type="GO" id="GO:0015012">
    <property type="term" value="P:heparan sulfate proteoglycan biosynthetic process"/>
    <property type="evidence" value="ECO:0007669"/>
    <property type="project" value="UniProtKB-ARBA"/>
</dbReference>
<dbReference type="OrthoDB" id="10019582at2759"/>
<reference evidence="13" key="1">
    <citation type="submission" date="2021-01" db="UniProtKB">
        <authorList>
            <consortium name="EnsemblMetazoa"/>
        </authorList>
    </citation>
    <scope>IDENTIFICATION</scope>
</reference>
<evidence type="ECO:0000256" key="10">
    <source>
        <dbReference type="ARBA" id="ARBA00023157"/>
    </source>
</evidence>
<evidence type="ECO:0000256" key="9">
    <source>
        <dbReference type="ARBA" id="ARBA00023136"/>
    </source>
</evidence>
<evidence type="ECO:0000256" key="12">
    <source>
        <dbReference type="SAM" id="Phobius"/>
    </source>
</evidence>
<accession>A0A7M7KMY3</accession>
<comment type="subunit">
    <text evidence="3">Homotrimer.</text>
</comment>
<protein>
    <submittedName>
        <fullName evidence="13">Uncharacterized protein</fullName>
    </submittedName>
</protein>
<dbReference type="InterPro" id="IPR005331">
    <property type="entry name" value="Sulfotransferase"/>
</dbReference>
<keyword evidence="9 12" id="KW-0472">Membrane</keyword>
<comment type="similarity">
    <text evidence="2">Belongs to the sulfotransferase 3 family.</text>
</comment>
<evidence type="ECO:0000256" key="8">
    <source>
        <dbReference type="ARBA" id="ARBA00023034"/>
    </source>
</evidence>
<dbReference type="AlphaFoldDB" id="A0A7M7KMY3"/>
<dbReference type="RefSeq" id="XP_022668161.1">
    <property type="nucleotide sequence ID" value="XM_022812426.1"/>
</dbReference>
<keyword evidence="8" id="KW-0333">Golgi apparatus</keyword>
<dbReference type="PANTHER" id="PTHR12129:SF17">
    <property type="entry name" value="HEPARAN SULFATE 2-O-SULFOTRANSFERASE 1"/>
    <property type="match status" value="1"/>
</dbReference>
<sequence length="420" mass="48089">MSGADLKLHLLSQQANGVGGAFGGKTTVRAGAGNIGGSSSIGGLACGGNRRQDVTTRGLEMLSSVARTPALWRVFAGLVFFGVWFLLFTELEHRMRTIEETNQYMGKMLARLNFNRFPVLGEPSSQTEDMDDSLGLPLKTFDNQVIIYNRVPKTASTSFTGVAYDLCAKNRFFVLHINTSRNMHIMSVADQMRYSVNISQWEAMKPSIYHGHVAFLDFARFGMPPPIYINIVREPLERLVSYYYFLRNGDDFRPHLQRRRSGDKRTFDECVRQQGQDCSEDKMWLQIPFFCGHAPTCWQPGSRWALEQAKNNLINKYLLVGTTEQLQDFVDILEIVLPRFFRGASKHFQLGNKSHLRKTANKKAVSADTVALIKQWPIYELESEFYEFAKRHFNLIKEKLNGEQGAQQFFFEKIRPKKHW</sequence>
<dbReference type="Proteomes" id="UP000594260">
    <property type="component" value="Unplaced"/>
</dbReference>
<evidence type="ECO:0000256" key="3">
    <source>
        <dbReference type="ARBA" id="ARBA00011233"/>
    </source>
</evidence>
<evidence type="ECO:0000256" key="4">
    <source>
        <dbReference type="ARBA" id="ARBA00022679"/>
    </source>
</evidence>
<dbReference type="Gene3D" id="3.40.50.300">
    <property type="entry name" value="P-loop containing nucleotide triphosphate hydrolases"/>
    <property type="match status" value="1"/>
</dbReference>
<organism evidence="13 14">
    <name type="scientific">Varroa destructor</name>
    <name type="common">Honeybee mite</name>
    <dbReference type="NCBI Taxonomy" id="109461"/>
    <lineage>
        <taxon>Eukaryota</taxon>
        <taxon>Metazoa</taxon>
        <taxon>Ecdysozoa</taxon>
        <taxon>Arthropoda</taxon>
        <taxon>Chelicerata</taxon>
        <taxon>Arachnida</taxon>
        <taxon>Acari</taxon>
        <taxon>Parasitiformes</taxon>
        <taxon>Mesostigmata</taxon>
        <taxon>Gamasina</taxon>
        <taxon>Dermanyssoidea</taxon>
        <taxon>Varroidae</taxon>
        <taxon>Varroa</taxon>
    </lineage>
</organism>
<dbReference type="InParanoid" id="A0A7M7KMY3"/>
<dbReference type="PANTHER" id="PTHR12129">
    <property type="entry name" value="HEPARAN SULFATE 2-O-SULFOTRANSFERASE"/>
    <property type="match status" value="1"/>
</dbReference>
<dbReference type="GO" id="GO:0000139">
    <property type="term" value="C:Golgi membrane"/>
    <property type="evidence" value="ECO:0007669"/>
    <property type="project" value="UniProtKB-SubCell"/>
</dbReference>
<evidence type="ECO:0000256" key="11">
    <source>
        <dbReference type="ARBA" id="ARBA00023180"/>
    </source>
</evidence>
<evidence type="ECO:0000256" key="1">
    <source>
        <dbReference type="ARBA" id="ARBA00004323"/>
    </source>
</evidence>
<dbReference type="EnsemblMetazoa" id="XM_022812426">
    <property type="protein sequence ID" value="XP_022668161"/>
    <property type="gene ID" value="LOC111253264"/>
</dbReference>
<dbReference type="SUPFAM" id="SSF52540">
    <property type="entry name" value="P-loop containing nucleoside triphosphate hydrolases"/>
    <property type="match status" value="1"/>
</dbReference>
<dbReference type="GeneID" id="111253264"/>
<keyword evidence="14" id="KW-1185">Reference proteome</keyword>
<evidence type="ECO:0000256" key="7">
    <source>
        <dbReference type="ARBA" id="ARBA00022989"/>
    </source>
</evidence>
<dbReference type="GO" id="GO:0004394">
    <property type="term" value="F:heparan sulfate 2-sulfotransferase activity"/>
    <property type="evidence" value="ECO:0007669"/>
    <property type="project" value="UniProtKB-ARBA"/>
</dbReference>
<keyword evidence="6" id="KW-0735">Signal-anchor</keyword>
<name>A0A7M7KMY3_VARDE</name>
<keyword evidence="11" id="KW-0325">Glycoprotein</keyword>
<keyword evidence="10" id="KW-1015">Disulfide bond</keyword>
<evidence type="ECO:0000256" key="6">
    <source>
        <dbReference type="ARBA" id="ARBA00022968"/>
    </source>
</evidence>
<dbReference type="Pfam" id="PF03567">
    <property type="entry name" value="Sulfotransfer_2"/>
    <property type="match status" value="1"/>
</dbReference>
<dbReference type="FunFam" id="3.40.50.300:FF:001418">
    <property type="entry name" value="Heparan sulfate 2-o-sulfotransferase"/>
    <property type="match status" value="1"/>
</dbReference>
<proteinExistence type="inferred from homology"/>
<evidence type="ECO:0000256" key="2">
    <source>
        <dbReference type="ARBA" id="ARBA00010569"/>
    </source>
</evidence>
<dbReference type="OMA" id="TTWREMK"/>
<feature type="transmembrane region" description="Helical" evidence="12">
    <location>
        <begin position="70"/>
        <end position="88"/>
    </location>
</feature>
<evidence type="ECO:0000256" key="5">
    <source>
        <dbReference type="ARBA" id="ARBA00022692"/>
    </source>
</evidence>
<comment type="subcellular location">
    <subcellularLocation>
        <location evidence="1">Golgi apparatus membrane</location>
        <topology evidence="1">Single-pass type II membrane protein</topology>
    </subcellularLocation>
</comment>
<keyword evidence="4" id="KW-0808">Transferase</keyword>
<dbReference type="KEGG" id="vde:111253264"/>
<dbReference type="FunCoup" id="A0A7M7KMY3">
    <property type="interactions" value="1311"/>
</dbReference>